<protein>
    <submittedName>
        <fullName evidence="2">Uncharacterized protein</fullName>
    </submittedName>
</protein>
<evidence type="ECO:0000313" key="1">
    <source>
        <dbReference type="Proteomes" id="UP000887576"/>
    </source>
</evidence>
<name>A0AC34RK20_9BILA</name>
<dbReference type="Proteomes" id="UP000887576">
    <property type="component" value="Unplaced"/>
</dbReference>
<sequence>MLRMHVPKLEPDLSDLEKYDLLSYMNFMRRSATYSNSPVILVKLPREFGMLFTGKAEEYLNNKKLKNDEFCRVKLNLQESMLDQRIITLFKMETKKERKPSPTFPKDHFKNNENNPNLIFDKTLESYVLRKSVDPRKYFQSEYHKEHNVFNYAQDLEDSLMEQTLKKHPIFHSWNLNKLDNPLKIVMPVGFFLC</sequence>
<reference evidence="2" key="1">
    <citation type="submission" date="2022-11" db="UniProtKB">
        <authorList>
            <consortium name="WormBaseParasite"/>
        </authorList>
    </citation>
    <scope>IDENTIFICATION</scope>
</reference>
<dbReference type="WBParaSite" id="JU765_v2.g7576.t1">
    <property type="protein sequence ID" value="JU765_v2.g7576.t1"/>
    <property type="gene ID" value="JU765_v2.g7576"/>
</dbReference>
<evidence type="ECO:0000313" key="2">
    <source>
        <dbReference type="WBParaSite" id="JU765_v2.g7576.t1"/>
    </source>
</evidence>
<proteinExistence type="predicted"/>
<accession>A0AC34RK20</accession>
<organism evidence="1 2">
    <name type="scientific">Panagrolaimus sp. JU765</name>
    <dbReference type="NCBI Taxonomy" id="591449"/>
    <lineage>
        <taxon>Eukaryota</taxon>
        <taxon>Metazoa</taxon>
        <taxon>Ecdysozoa</taxon>
        <taxon>Nematoda</taxon>
        <taxon>Chromadorea</taxon>
        <taxon>Rhabditida</taxon>
        <taxon>Tylenchina</taxon>
        <taxon>Panagrolaimomorpha</taxon>
        <taxon>Panagrolaimoidea</taxon>
        <taxon>Panagrolaimidae</taxon>
        <taxon>Panagrolaimus</taxon>
    </lineage>
</organism>